<name>A0A8S5R041_9CAUD</name>
<accession>A0A8S5R041</accession>
<organism evidence="1">
    <name type="scientific">Siphoviridae sp. ctJhT5</name>
    <dbReference type="NCBI Taxonomy" id="2826242"/>
    <lineage>
        <taxon>Viruses</taxon>
        <taxon>Duplodnaviria</taxon>
        <taxon>Heunggongvirae</taxon>
        <taxon>Uroviricota</taxon>
        <taxon>Caudoviricetes</taxon>
    </lineage>
</organism>
<sequence length="32" mass="3678">MSLKPVGITILSDIKKEFRRECACKILTKELL</sequence>
<protein>
    <submittedName>
        <fullName evidence="1">Uncharacterized protein</fullName>
    </submittedName>
</protein>
<reference evidence="1" key="1">
    <citation type="journal article" date="2021" name="Proc. Natl. Acad. Sci. U.S.A.">
        <title>A Catalog of Tens of Thousands of Viruses from Human Metagenomes Reveals Hidden Associations with Chronic Diseases.</title>
        <authorList>
            <person name="Tisza M.J."/>
            <person name="Buck C.B."/>
        </authorList>
    </citation>
    <scope>NUCLEOTIDE SEQUENCE</scope>
    <source>
        <strain evidence="1">CtJhT5</strain>
    </source>
</reference>
<dbReference type="EMBL" id="BK015771">
    <property type="protein sequence ID" value="DAE24284.1"/>
    <property type="molecule type" value="Genomic_DNA"/>
</dbReference>
<proteinExistence type="predicted"/>
<evidence type="ECO:0000313" key="1">
    <source>
        <dbReference type="EMBL" id="DAE24284.1"/>
    </source>
</evidence>